<reference evidence="3" key="1">
    <citation type="journal article" date="2020" name="bioRxiv">
        <title>A rank-normalized archaeal taxonomy based on genome phylogeny resolves widespread incomplete and uneven classifications.</title>
        <authorList>
            <person name="Rinke C."/>
            <person name="Chuvochina M."/>
            <person name="Mussig A.J."/>
            <person name="Chaumeil P.-A."/>
            <person name="Waite D.W."/>
            <person name="Whitman W.B."/>
            <person name="Parks D.H."/>
            <person name="Hugenholtz P."/>
        </authorList>
    </citation>
    <scope>NUCLEOTIDE SEQUENCE</scope>
    <source>
        <strain evidence="3">UBA8838</strain>
    </source>
</reference>
<dbReference type="Gene3D" id="3.20.20.140">
    <property type="entry name" value="Metal-dependent hydrolases"/>
    <property type="match status" value="1"/>
</dbReference>
<feature type="binding site" evidence="2">
    <location>
        <position position="85"/>
    </location>
    <ligand>
        <name>a divalent metal cation</name>
        <dbReference type="ChEBI" id="CHEBI:60240"/>
        <label>1</label>
    </ligand>
</feature>
<dbReference type="InterPro" id="IPR032466">
    <property type="entry name" value="Metal_Hydrolase"/>
</dbReference>
<feature type="binding site" evidence="2">
    <location>
        <position position="145"/>
    </location>
    <ligand>
        <name>a divalent metal cation</name>
        <dbReference type="ChEBI" id="CHEBI:60240"/>
        <label>2</label>
    </ligand>
</feature>
<gene>
    <name evidence="3" type="ORF">HA332_00380</name>
</gene>
<name>A0A832T047_9CREN</name>
<sequence>MLVDAHAHIDIKDFDKDRDQILKKCNIIVVNAGVDLESNLKSLELEKKYSNVIAAVGFHPEFVKNKINELDKCLELVEKARIISEVGLDYFWIKEDELRKKEIEILSRFLEIGEKEQKPLIIHVRGGFNDLVTILSSYKVKFVIHAFEGSIKNAKRVIELGGLISMPPILLRDKTRQEIIKNVDLEYILTETDSPFMAHEKMIRNEPCNVQLTIEKIAELKNIDIQEVEKKIENNFKKLLHL</sequence>
<dbReference type="AlphaFoldDB" id="A0A832T047"/>
<evidence type="ECO:0000313" key="4">
    <source>
        <dbReference type="Proteomes" id="UP000646844"/>
    </source>
</evidence>
<evidence type="ECO:0000313" key="3">
    <source>
        <dbReference type="EMBL" id="HII72882.1"/>
    </source>
</evidence>
<evidence type="ECO:0000256" key="2">
    <source>
        <dbReference type="PIRSR" id="PIRSR005902-1"/>
    </source>
</evidence>
<protein>
    <submittedName>
        <fullName evidence="3">TatD family hydrolase</fullName>
    </submittedName>
</protein>
<dbReference type="OMA" id="HTHLDMQ"/>
<dbReference type="PIRSF" id="PIRSF005902">
    <property type="entry name" value="DNase_TatD"/>
    <property type="match status" value="1"/>
</dbReference>
<dbReference type="PANTHER" id="PTHR46124:SF2">
    <property type="entry name" value="D-AMINOACYL-TRNA DEACYLASE"/>
    <property type="match status" value="1"/>
</dbReference>
<dbReference type="GO" id="GO:0016788">
    <property type="term" value="F:hydrolase activity, acting on ester bonds"/>
    <property type="evidence" value="ECO:0007669"/>
    <property type="project" value="InterPro"/>
</dbReference>
<dbReference type="PANTHER" id="PTHR46124">
    <property type="entry name" value="D-AMINOACYL-TRNA DEACYLASE"/>
    <property type="match status" value="1"/>
</dbReference>
<evidence type="ECO:0000256" key="1">
    <source>
        <dbReference type="ARBA" id="ARBA00022801"/>
    </source>
</evidence>
<comment type="caution">
    <text evidence="3">The sequence shown here is derived from an EMBL/GenBank/DDBJ whole genome shotgun (WGS) entry which is preliminary data.</text>
</comment>
<dbReference type="GeneID" id="1460113"/>
<accession>A0A832T047</accession>
<dbReference type="EMBL" id="DUJO01000003">
    <property type="protein sequence ID" value="HII72882.1"/>
    <property type="molecule type" value="Genomic_DNA"/>
</dbReference>
<feature type="binding site" evidence="2">
    <location>
        <position position="6"/>
    </location>
    <ligand>
        <name>a divalent metal cation</name>
        <dbReference type="ChEBI" id="CHEBI:60240"/>
        <label>1</label>
    </ligand>
</feature>
<dbReference type="GO" id="GO:0046872">
    <property type="term" value="F:metal ion binding"/>
    <property type="evidence" value="ECO:0007669"/>
    <property type="project" value="UniProtKB-KW"/>
</dbReference>
<keyword evidence="2" id="KW-0479">Metal-binding</keyword>
<feature type="binding site" evidence="2">
    <location>
        <position position="123"/>
    </location>
    <ligand>
        <name>a divalent metal cation</name>
        <dbReference type="ChEBI" id="CHEBI:60240"/>
        <label>2</label>
    </ligand>
</feature>
<dbReference type="CDD" id="cd01310">
    <property type="entry name" value="TatD_DNAse"/>
    <property type="match status" value="1"/>
</dbReference>
<dbReference type="SUPFAM" id="SSF51556">
    <property type="entry name" value="Metallo-dependent hydrolases"/>
    <property type="match status" value="1"/>
</dbReference>
<organism evidence="3 4">
    <name type="scientific">Sulfurisphaera tokodaii</name>
    <dbReference type="NCBI Taxonomy" id="111955"/>
    <lineage>
        <taxon>Archaea</taxon>
        <taxon>Thermoproteota</taxon>
        <taxon>Thermoprotei</taxon>
        <taxon>Sulfolobales</taxon>
        <taxon>Sulfolobaceae</taxon>
        <taxon>Sulfurisphaera</taxon>
    </lineage>
</organism>
<dbReference type="PROSITE" id="PS01137">
    <property type="entry name" value="TATD_1"/>
    <property type="match status" value="1"/>
</dbReference>
<keyword evidence="1 3" id="KW-0378">Hydrolase</keyword>
<feature type="binding site" evidence="2">
    <location>
        <position position="8"/>
    </location>
    <ligand>
        <name>a divalent metal cation</name>
        <dbReference type="ChEBI" id="CHEBI:60240"/>
        <label>1</label>
    </ligand>
</feature>
<dbReference type="InterPro" id="IPR018228">
    <property type="entry name" value="DNase_TatD-rel_CS"/>
</dbReference>
<dbReference type="RefSeq" id="WP_010980124.1">
    <property type="nucleotide sequence ID" value="NZ_BAABQO010000001.1"/>
</dbReference>
<dbReference type="InterPro" id="IPR001130">
    <property type="entry name" value="TatD-like"/>
</dbReference>
<dbReference type="Pfam" id="PF01026">
    <property type="entry name" value="TatD_DNase"/>
    <property type="match status" value="1"/>
</dbReference>
<proteinExistence type="predicted"/>
<dbReference type="Proteomes" id="UP000646844">
    <property type="component" value="Unassembled WGS sequence"/>
</dbReference>
<feature type="binding site" evidence="2">
    <location>
        <position position="193"/>
    </location>
    <ligand>
        <name>a divalent metal cation</name>
        <dbReference type="ChEBI" id="CHEBI:60240"/>
        <label>1</label>
    </ligand>
</feature>